<evidence type="ECO:0000256" key="6">
    <source>
        <dbReference type="ARBA" id="ARBA00022741"/>
    </source>
</evidence>
<evidence type="ECO:0000313" key="18">
    <source>
        <dbReference type="Proteomes" id="UP000887568"/>
    </source>
</evidence>
<dbReference type="GO" id="GO:0005694">
    <property type="term" value="C:chromosome"/>
    <property type="evidence" value="ECO:0007669"/>
    <property type="project" value="TreeGrafter"/>
</dbReference>
<keyword evidence="18" id="KW-1185">Reference proteome</keyword>
<dbReference type="FunFam" id="1.10.1070.11:FF:000009">
    <property type="entry name" value="Putative serine/threonine-protein kinase ATR"/>
    <property type="match status" value="1"/>
</dbReference>
<feature type="domain" description="FAT" evidence="15">
    <location>
        <begin position="1724"/>
        <end position="2287"/>
    </location>
</feature>
<dbReference type="InterPro" id="IPR014009">
    <property type="entry name" value="PIK_FAT"/>
</dbReference>
<evidence type="ECO:0000256" key="5">
    <source>
        <dbReference type="ARBA" id="ARBA00022679"/>
    </source>
</evidence>
<dbReference type="InterPro" id="IPR003152">
    <property type="entry name" value="FATC_dom"/>
</dbReference>
<dbReference type="GO" id="GO:0005634">
    <property type="term" value="C:nucleus"/>
    <property type="evidence" value="ECO:0007669"/>
    <property type="project" value="UniProtKB-SubCell"/>
</dbReference>
<dbReference type="PROSITE" id="PS51190">
    <property type="entry name" value="FATC"/>
    <property type="match status" value="1"/>
</dbReference>
<dbReference type="Pfam" id="PF23593">
    <property type="entry name" value="HEAT_ATR"/>
    <property type="match status" value="1"/>
</dbReference>
<dbReference type="EnsemblMetazoa" id="XM_038216376.1">
    <property type="protein sequence ID" value="XP_038072304.1"/>
    <property type="gene ID" value="LOC119740901"/>
</dbReference>
<dbReference type="PANTHER" id="PTHR11139:SF69">
    <property type="entry name" value="SERINE_THREONINE-PROTEIN KINASE ATR"/>
    <property type="match status" value="1"/>
</dbReference>
<evidence type="ECO:0000256" key="10">
    <source>
        <dbReference type="ARBA" id="ARBA00023204"/>
    </source>
</evidence>
<evidence type="ECO:0000256" key="1">
    <source>
        <dbReference type="ARBA" id="ARBA00004123"/>
    </source>
</evidence>
<proteinExistence type="inferred from homology"/>
<dbReference type="SMART" id="SM00146">
    <property type="entry name" value="PI3Kc"/>
    <property type="match status" value="1"/>
</dbReference>
<keyword evidence="4" id="KW-0723">Serine/threonine-protein kinase</keyword>
<dbReference type="InterPro" id="IPR056802">
    <property type="entry name" value="ATR-like_M-HEAT"/>
</dbReference>
<dbReference type="Proteomes" id="UP000887568">
    <property type="component" value="Unplaced"/>
</dbReference>
<dbReference type="FunFam" id="3.30.1010.10:FF:000011">
    <property type="entry name" value="serine/threonine-protein kinase ATR"/>
    <property type="match status" value="1"/>
</dbReference>
<dbReference type="SUPFAM" id="SSF48371">
    <property type="entry name" value="ARM repeat"/>
    <property type="match status" value="1"/>
</dbReference>
<dbReference type="Pfam" id="PF25032">
    <property type="entry name" value="N-HEAT_ATR"/>
    <property type="match status" value="1"/>
</dbReference>
<evidence type="ECO:0000313" key="17">
    <source>
        <dbReference type="EnsemblMetazoa" id="XP_038072304.1"/>
    </source>
</evidence>
<evidence type="ECO:0000256" key="13">
    <source>
        <dbReference type="SAM" id="MobiDB-lite"/>
    </source>
</evidence>
<dbReference type="Gene3D" id="3.30.1010.10">
    <property type="entry name" value="Phosphatidylinositol 3-kinase Catalytic Subunit, Chain A, domain 4"/>
    <property type="match status" value="1"/>
</dbReference>
<dbReference type="CDD" id="cd00892">
    <property type="entry name" value="PIKKc_ATR"/>
    <property type="match status" value="1"/>
</dbReference>
<dbReference type="OMA" id="SMYIGWC"/>
<evidence type="ECO:0000256" key="11">
    <source>
        <dbReference type="ARBA" id="ARBA00023242"/>
    </source>
</evidence>
<dbReference type="Gene3D" id="1.10.1070.11">
    <property type="entry name" value="Phosphatidylinositol 3-/4-kinase, catalytic domain"/>
    <property type="match status" value="1"/>
</dbReference>
<feature type="region of interest" description="Disordered" evidence="13">
    <location>
        <begin position="501"/>
        <end position="545"/>
    </location>
</feature>
<keyword evidence="11" id="KW-0539">Nucleus</keyword>
<evidence type="ECO:0000259" key="14">
    <source>
        <dbReference type="PROSITE" id="PS50290"/>
    </source>
</evidence>
<dbReference type="InterPro" id="IPR000403">
    <property type="entry name" value="PI3/4_kinase_cat_dom"/>
</dbReference>
<evidence type="ECO:0000256" key="9">
    <source>
        <dbReference type="ARBA" id="ARBA00022840"/>
    </source>
</evidence>
<dbReference type="Gene3D" id="1.25.40.10">
    <property type="entry name" value="Tetratricopeptide repeat domain"/>
    <property type="match status" value="1"/>
</dbReference>
<keyword evidence="8" id="KW-0418">Kinase</keyword>
<dbReference type="EC" id="2.7.11.1" evidence="3"/>
<keyword evidence="9" id="KW-0067">ATP-binding</keyword>
<evidence type="ECO:0000256" key="8">
    <source>
        <dbReference type="ARBA" id="ARBA00022777"/>
    </source>
</evidence>
<dbReference type="InterPro" id="IPR016024">
    <property type="entry name" value="ARM-type_fold"/>
</dbReference>
<dbReference type="Pfam" id="PF02259">
    <property type="entry name" value="FAT"/>
    <property type="match status" value="1"/>
</dbReference>
<dbReference type="SMART" id="SM01343">
    <property type="entry name" value="FATC"/>
    <property type="match status" value="1"/>
</dbReference>
<keyword evidence="7" id="KW-0227">DNA damage</keyword>
<evidence type="ECO:0000256" key="2">
    <source>
        <dbReference type="ARBA" id="ARBA00010769"/>
    </source>
</evidence>
<comment type="similarity">
    <text evidence="2">Belongs to the PI3/PI4-kinase family. ATM subfamily.</text>
</comment>
<dbReference type="OrthoDB" id="381190at2759"/>
<sequence>MASCGSAGGMAASNQISLKDTEAAAFNKLRDAKSPEERQQALKMCRKIICKLVDRYLTDLQKVSAELSSSELSIVVLNFLNNCIHQSPNMFARTSLTMSGVSDATGPLRPQLQVPQDPEYHICKGLNTWLLSCLIRILNDYFCLALHDQIIKVMVSLLHAVKYKDPPSFSELLSELCSLVADVSAAVLNNFAAGDVEELDPPLEMKRFTVDVDRLSNLEEQEELSSIYKNSRPITLRYHTNCSLLQLNLTKILNELIYDVTLITSVHQSPGLWSTLVQQFDAGQYEVKQATLDVITKLLPLNGLPTLDVLNKLMQLLLFFLTLFLSGDDLEGYEDMVSLETSLASCLKELYSLEQTYHQRHLPVSVLNVTMETMASYLPIRGLGVIRTDELRDAICQMLLCIYNQTPSDSEPAAAIRQKHTKSINTALIVDLGKISNLQFVVAPLLTTIQNEFTSYQTHKSAPRPSTRPSTLTTTSTSSLSSISRKDALISMAAVAMDTSSSCASSSDERQEKRRRLALHRTPGKKGYKTGEVTSSSDEDSATVVENSQTVKEIVEKLSNLYSSVTTAQTDSLPDVLEGIRCSLEVLLRSCSHLLAKTPPKDTPKDTPANPPDRTPRSSKARSKGPQMTKNTFAAWMPAEQTRELCAALVAVVRNLANCQEEVVKLSYKKLIEIISSLLATQDLIKLPLAQLHTFVWMLSLPWLPMDSNWLDLRVQGEMTSREIADLSSALADKIDEQTECLFLHNLALFPKEIASKWRTHIFKAAVGSDKTSVRVAAVKAFPFLLHNLGANSLHLLHDHIHGMLKDKSTVVLEELGRTIGSISCIICKNVTPHRTTDLQAAKNLSSTLTLQCHTCEQSSVGPVARESAPSESLPLAVVTPYLALLSNKVSVKQAFLKSFPQLFNHLDLLRPNTAVTNFLIACLDLIEDKNYDLRLEFSKTIKYLIGYGERSNTANDQAVVTRLKAAFLSAKASGNNRLQETVVHTIAELGMVAEGELLLVSIISLLESLLSSSALVRAAAYVKLQDVASAKNLKMSVLFAHFKQPICQFLVEALHQSQDETTSSGCLHVIGEVAQVFEFKDKHTFLTQTMRFLLPRIVSKATPVASAILRVIAKTMKVNHREMLVDCFRYIFSYLVRTCNKTDLEKALHYLQNETDIELGSLMRMDYQSLHNELLLHLSENYTQVFSGLAMLASKDSTYRGPKPITEATDMADFLQPRLLGILAFFDSQLLNSHIAVEDKKLALESLVCIMKLMGTRHITGVRLKIMATLKIGLRYKDDGFPLLSCRAWQCFVQSVEPSSLGPMISQVIVTLLPLLHQLPEQVAKIYNFLIVENRDTFSQHFHELYFMPDLAELNEVNSVLKEHREDPSSQPDLKTQLRQSIKGVTHESLDVRLHALSKLRDLLRKNQSSLHEYVMGNETVDPTITELVSVLLSGCRDSDTKAQSLFGECLGELGAIDPGRLEIIANNKTEDMSKFHTGVDDANFAFDLISELARAFLAAADTRSQDCSAYAIQELLQIYDCKESPKESSGRQLWRRFPAHIKEILLPLLDAKYVPASSPSWTNIPKPIYRSKKGKTYKDWVCAWTGYLVTKVRSPQASQIFKSCSVIIKHDIQTALFLLPIILLHALLDGRQEDKEEIRQEILAVLTHAEKSEDQRSGDASHMSAQTVFSVLDYLTRWKRHRVQMLSVSRTQKKSQSGNLHIDEDADYRLIHGFLEQIPQDVLARASFQCKAYARSLMHCEAYINKNRHNLQQQLGFLQKLYIALDEPDGVLGVSAIRQETPTLHEQILDHESRGNLHDASACYERAIQLEPDEPSHHAGFLRSFMGLGQLTKALIHVNGAAAERPDWTSKLNAYRVEACWKLAKWDTLETYLKTETRNTTDWNVGLGKILLASKQKNEDEFERQLKIVRSALMGPLSAASMETGSYQRGYEYIARLHMLRDLEQGIRCLGGFPQNASSSEDDIMTRPELLGTWDARLSMTQSSFRIQEPLLCLQRIMLGLSDGPEDFSKNKDVGLCWLKSAKVARKADHLETAYSSLLNASSFNLPDLCIEEAKWLWSKGEGHQALITLQKGVADHFSEEARARRGSLQDDPTEKLTHAKALLLVGRFMEDTAKFESNSVMKQYKDVLEVYPEWEDGHFYLAKYYDRLMQSLSERPEKSGEFILFVVRHFGHSLLYGNQYIYQSMPRLLTLWLDYGSHVSELEKGKKTEKTTTSKVILTRLNKILADLTLRLAPYQFLTAFSQLISRICHAHEEVFLQLQEIIARVLVAFPQQAVWMSMAVSKSSYPVRTKRCSEIFTRAKYLQKNLNKFIQDATRLTDRLLELCNKQVEHTCNTLSINNDFRSLKRLVDDSNFSNIIVPLQSAMTVTLPSSQGAHRDHNPFPMTQIFINSFDDVVEVLPSLQKPKKIGIQGSDGKLYVMMCKPKDDLRQDNRLMEFNGIVNKCLRKDAESRRGQLHIRTYAVIPLNEECGLIEWVPNTAGLRNILHKIYREKGMYISGRELKSLAPPRGAPLEQMVSLFRTKLLPKFPSVFGEWFLKTFPDPTSWYLSRLAYARTSAVMAMVGYILGLGDRHGENILYDSTTGDCVHVDFNCLFNKGETFDYPERVPFRLTHNMESAMGPMGKEGIFRQACEVTMKVMRDQREPLMSVLKTFIYDPLVEWSKPAKGTRTSHLSESGEINNEKALTHVKDIEQRLQGILKNKNKTRGLPLSIEGHVHYLLQEATSEANLAQMYFGWAAYM</sequence>
<dbReference type="InterPro" id="IPR003151">
    <property type="entry name" value="PIK-rel_kinase_FAT"/>
</dbReference>
<keyword evidence="6" id="KW-0547">Nucleotide-binding</keyword>
<dbReference type="InterPro" id="IPR050517">
    <property type="entry name" value="DDR_Repair_Kinase"/>
</dbReference>
<feature type="domain" description="FATC" evidence="16">
    <location>
        <begin position="2711"/>
        <end position="2743"/>
    </location>
</feature>
<dbReference type="SUPFAM" id="SSF56112">
    <property type="entry name" value="Protein kinase-like (PK-like)"/>
    <property type="match status" value="1"/>
</dbReference>
<dbReference type="PROSITE" id="PS00916">
    <property type="entry name" value="PI3_4_KINASE_2"/>
    <property type="match status" value="1"/>
</dbReference>
<feature type="region of interest" description="Disordered" evidence="13">
    <location>
        <begin position="455"/>
        <end position="479"/>
    </location>
</feature>
<name>A0A914B8J3_PATMI</name>
<feature type="domain" description="PI3K/PI4K catalytic" evidence="14">
    <location>
        <begin position="2395"/>
        <end position="2703"/>
    </location>
</feature>
<dbReference type="InterPro" id="IPR011990">
    <property type="entry name" value="TPR-like_helical_dom_sf"/>
</dbReference>
<dbReference type="SUPFAM" id="SSF48452">
    <property type="entry name" value="TPR-like"/>
    <property type="match status" value="1"/>
</dbReference>
<dbReference type="RefSeq" id="XP_038072304.1">
    <property type="nucleotide sequence ID" value="XM_038216376.1"/>
</dbReference>
<feature type="compositionally biased region" description="Basic residues" evidence="13">
    <location>
        <begin position="513"/>
        <end position="528"/>
    </location>
</feature>
<evidence type="ECO:0000256" key="12">
    <source>
        <dbReference type="ARBA" id="ARBA00024420"/>
    </source>
</evidence>
<dbReference type="InterPro" id="IPR057564">
    <property type="entry name" value="HEAT_ATR"/>
</dbReference>
<dbReference type="Pfam" id="PF08064">
    <property type="entry name" value="UME"/>
    <property type="match status" value="1"/>
</dbReference>
<feature type="compositionally biased region" description="Low complexity" evidence="13">
    <location>
        <begin position="463"/>
        <end position="479"/>
    </location>
</feature>
<dbReference type="PROSITE" id="PS51189">
    <property type="entry name" value="FAT"/>
    <property type="match status" value="1"/>
</dbReference>
<dbReference type="PROSITE" id="PS50290">
    <property type="entry name" value="PI3_4_KINASE_3"/>
    <property type="match status" value="1"/>
</dbReference>
<dbReference type="SMART" id="SM00802">
    <property type="entry name" value="UME"/>
    <property type="match status" value="1"/>
</dbReference>
<dbReference type="GO" id="GO:0000723">
    <property type="term" value="P:telomere maintenance"/>
    <property type="evidence" value="ECO:0007669"/>
    <property type="project" value="TreeGrafter"/>
</dbReference>
<keyword evidence="5" id="KW-0808">Transferase</keyword>
<evidence type="ECO:0000259" key="15">
    <source>
        <dbReference type="PROSITE" id="PS51189"/>
    </source>
</evidence>
<evidence type="ECO:0000256" key="7">
    <source>
        <dbReference type="ARBA" id="ARBA00022763"/>
    </source>
</evidence>
<keyword evidence="10" id="KW-0234">DNA repair</keyword>
<dbReference type="PANTHER" id="PTHR11139">
    <property type="entry name" value="ATAXIA TELANGIECTASIA MUTATED ATM -RELATED"/>
    <property type="match status" value="1"/>
</dbReference>
<dbReference type="Pfam" id="PF25030">
    <property type="entry name" value="M-HEAT_ATR"/>
    <property type="match status" value="1"/>
</dbReference>
<accession>A0A914B8J3</accession>
<dbReference type="InterPro" id="IPR012993">
    <property type="entry name" value="UME"/>
</dbReference>
<comment type="subcellular location">
    <subcellularLocation>
        <location evidence="1">Nucleus</location>
    </subcellularLocation>
</comment>
<dbReference type="GO" id="GO:0005524">
    <property type="term" value="F:ATP binding"/>
    <property type="evidence" value="ECO:0007669"/>
    <property type="project" value="UniProtKB-KW"/>
</dbReference>
<dbReference type="Pfam" id="PF02260">
    <property type="entry name" value="FATC"/>
    <property type="match status" value="1"/>
</dbReference>
<dbReference type="InterPro" id="IPR011009">
    <property type="entry name" value="Kinase-like_dom_sf"/>
</dbReference>
<dbReference type="InterPro" id="IPR018936">
    <property type="entry name" value="PI3/4_kinase_CS"/>
</dbReference>
<organism evidence="17 18">
    <name type="scientific">Patiria miniata</name>
    <name type="common">Bat star</name>
    <name type="synonym">Asterina miniata</name>
    <dbReference type="NCBI Taxonomy" id="46514"/>
    <lineage>
        <taxon>Eukaryota</taxon>
        <taxon>Metazoa</taxon>
        <taxon>Echinodermata</taxon>
        <taxon>Eleutherozoa</taxon>
        <taxon>Asterozoa</taxon>
        <taxon>Asteroidea</taxon>
        <taxon>Valvatacea</taxon>
        <taxon>Valvatida</taxon>
        <taxon>Asterinidae</taxon>
        <taxon>Patiria</taxon>
    </lineage>
</organism>
<dbReference type="InterPro" id="IPR036940">
    <property type="entry name" value="PI3/4_kinase_cat_sf"/>
</dbReference>
<dbReference type="InterPro" id="IPR056803">
    <property type="entry name" value="ATR-like_N-HEAT"/>
</dbReference>
<evidence type="ECO:0000256" key="4">
    <source>
        <dbReference type="ARBA" id="ARBA00022527"/>
    </source>
</evidence>
<dbReference type="GO" id="GO:0000077">
    <property type="term" value="P:DNA damage checkpoint signaling"/>
    <property type="evidence" value="ECO:0007669"/>
    <property type="project" value="TreeGrafter"/>
</dbReference>
<dbReference type="GO" id="GO:0004674">
    <property type="term" value="F:protein serine/threonine kinase activity"/>
    <property type="evidence" value="ECO:0007669"/>
    <property type="project" value="UniProtKB-KW"/>
</dbReference>
<dbReference type="GO" id="GO:0006281">
    <property type="term" value="P:DNA repair"/>
    <property type="evidence" value="ECO:0007669"/>
    <property type="project" value="UniProtKB-KW"/>
</dbReference>
<feature type="region of interest" description="Disordered" evidence="13">
    <location>
        <begin position="596"/>
        <end position="629"/>
    </location>
</feature>
<reference evidence="17" key="1">
    <citation type="submission" date="2022-11" db="UniProtKB">
        <authorList>
            <consortium name="EnsemblMetazoa"/>
        </authorList>
    </citation>
    <scope>IDENTIFICATION</scope>
</reference>
<dbReference type="GeneID" id="119740901"/>
<dbReference type="Pfam" id="PF00454">
    <property type="entry name" value="PI3_PI4_kinase"/>
    <property type="match status" value="1"/>
</dbReference>
<evidence type="ECO:0000256" key="3">
    <source>
        <dbReference type="ARBA" id="ARBA00012513"/>
    </source>
</evidence>
<protein>
    <recommendedName>
        <fullName evidence="12">Serine/threonine-protein kinase ATR</fullName>
        <ecNumber evidence="3">2.7.11.1</ecNumber>
    </recommendedName>
</protein>
<evidence type="ECO:0000259" key="16">
    <source>
        <dbReference type="PROSITE" id="PS51190"/>
    </source>
</evidence>